<feature type="chain" id="PRO_5017596100" evidence="1">
    <location>
        <begin position="20"/>
        <end position="351"/>
    </location>
</feature>
<comment type="caution">
    <text evidence="3">The sequence shown here is derived from an EMBL/GenBank/DDBJ whole genome shotgun (WGS) entry which is preliminary data.</text>
</comment>
<reference evidence="3 4" key="1">
    <citation type="submission" date="2018-08" db="EMBL/GenBank/DDBJ databases">
        <title>Genome analysis of the thermophilic bacterium of the candidate phylum Aminicenantes from deep subsurface aquifer revealed its physiology and ecological role.</title>
        <authorList>
            <person name="Kadnikov V.V."/>
            <person name="Mardanov A.V."/>
            <person name="Beletsky A.V."/>
            <person name="Karnachuk O.V."/>
            <person name="Ravin N.V."/>
        </authorList>
    </citation>
    <scope>NUCLEOTIDE SEQUENCE [LARGE SCALE GENOMIC DNA]</scope>
    <source>
        <strain evidence="3">BY38</strain>
    </source>
</reference>
<dbReference type="EMBL" id="QUAH01000016">
    <property type="protein sequence ID" value="RFT14913.1"/>
    <property type="molecule type" value="Genomic_DNA"/>
</dbReference>
<dbReference type="CDD" id="cd00063">
    <property type="entry name" value="FN3"/>
    <property type="match status" value="2"/>
</dbReference>
<keyword evidence="1" id="KW-0732">Signal</keyword>
<evidence type="ECO:0000313" key="4">
    <source>
        <dbReference type="Proteomes" id="UP000257323"/>
    </source>
</evidence>
<dbReference type="AlphaFoldDB" id="A0A3E2BJI6"/>
<dbReference type="InterPro" id="IPR003961">
    <property type="entry name" value="FN3_dom"/>
</dbReference>
<dbReference type="InterPro" id="IPR036116">
    <property type="entry name" value="FN3_sf"/>
</dbReference>
<dbReference type="SUPFAM" id="SSF49265">
    <property type="entry name" value="Fibronectin type III"/>
    <property type="match status" value="1"/>
</dbReference>
<feature type="signal peptide" evidence="1">
    <location>
        <begin position="1"/>
        <end position="19"/>
    </location>
</feature>
<dbReference type="PROSITE" id="PS50853">
    <property type="entry name" value="FN3"/>
    <property type="match status" value="2"/>
</dbReference>
<organism evidence="3 4">
    <name type="scientific">Candidatus Saccharicenans subterraneus</name>
    <dbReference type="NCBI Taxonomy" id="2508984"/>
    <lineage>
        <taxon>Bacteria</taxon>
        <taxon>Candidatus Aminicenantota</taxon>
        <taxon>Candidatus Aminicenantia</taxon>
        <taxon>Candidatus Aminicenantales</taxon>
        <taxon>Candidatus Saccharicenantaceae</taxon>
        <taxon>Candidatus Saccharicenans</taxon>
    </lineage>
</organism>
<sequence>MKKNVLVVAALLLALFNSACGRKGPLREPVPMVPQAVSDFRVVQRGESLIFTWTEPASYLDGTPLGGSFPEIRFMELKDEGISGKKGLDSFMKYSRPLAELSLGKPEVVTNRAVVRLDLEKVTGKNYLFGLRTRGRKGGWSEISNLVSVRPEVLPLPPSGLRAEVEEHQISLSWEPPEIGLDGRPLTERVFYNLYREEAGVFRLLNDQPLTRTRFEDLNFSFGLTYRYLARSLVARGGEYRESADSEILEVKAVDVFPPATPAEVRALSGTDGVTISWLPNRESDLAGYRVYRAKEVAAGEGAAVLLTPENLDVPVFLDGSVEKNTGYVYSICAVDKFGNESPPARVKVKT</sequence>
<gene>
    <name evidence="3" type="ORF">OP8BY_1423</name>
</gene>
<protein>
    <submittedName>
        <fullName evidence="3">Fibronectin type III domain protein</fullName>
    </submittedName>
</protein>
<evidence type="ECO:0000256" key="1">
    <source>
        <dbReference type="SAM" id="SignalP"/>
    </source>
</evidence>
<evidence type="ECO:0000259" key="2">
    <source>
        <dbReference type="PROSITE" id="PS50853"/>
    </source>
</evidence>
<feature type="domain" description="Fibronectin type-III" evidence="2">
    <location>
        <begin position="258"/>
        <end position="351"/>
    </location>
</feature>
<accession>A0A3E2BJI6</accession>
<feature type="domain" description="Fibronectin type-III" evidence="2">
    <location>
        <begin position="157"/>
        <end position="256"/>
    </location>
</feature>
<dbReference type="InterPro" id="IPR013783">
    <property type="entry name" value="Ig-like_fold"/>
</dbReference>
<dbReference type="SMART" id="SM00060">
    <property type="entry name" value="FN3"/>
    <property type="match status" value="3"/>
</dbReference>
<dbReference type="Gene3D" id="2.60.40.10">
    <property type="entry name" value="Immunoglobulins"/>
    <property type="match status" value="2"/>
</dbReference>
<evidence type="ECO:0000313" key="3">
    <source>
        <dbReference type="EMBL" id="RFT14913.1"/>
    </source>
</evidence>
<name>A0A3E2BJI6_9BACT</name>
<dbReference type="Proteomes" id="UP000257323">
    <property type="component" value="Unassembled WGS sequence"/>
</dbReference>
<proteinExistence type="predicted"/>